<comment type="caution">
    <text evidence="8">The sequence shown here is derived from an EMBL/GenBank/DDBJ whole genome shotgun (WGS) entry which is preliminary data.</text>
</comment>
<keyword evidence="4" id="KW-0408">Iron</keyword>
<dbReference type="InterPro" id="IPR017896">
    <property type="entry name" value="4Fe4S_Fe-S-bd"/>
</dbReference>
<evidence type="ECO:0000259" key="7">
    <source>
        <dbReference type="PROSITE" id="PS51379"/>
    </source>
</evidence>
<dbReference type="GO" id="GO:0016491">
    <property type="term" value="F:oxidoreductase activity"/>
    <property type="evidence" value="ECO:0007669"/>
    <property type="project" value="UniProtKB-KW"/>
</dbReference>
<accession>A0A9D9DK83</accession>
<evidence type="ECO:0000256" key="6">
    <source>
        <dbReference type="SAM" id="Phobius"/>
    </source>
</evidence>
<keyword evidence="5" id="KW-0411">Iron-sulfur</keyword>
<reference evidence="8" key="2">
    <citation type="journal article" date="2021" name="PeerJ">
        <title>Extensive microbial diversity within the chicken gut microbiome revealed by metagenomics and culture.</title>
        <authorList>
            <person name="Gilroy R."/>
            <person name="Ravi A."/>
            <person name="Getino M."/>
            <person name="Pursley I."/>
            <person name="Horton D.L."/>
            <person name="Alikhan N.F."/>
            <person name="Baker D."/>
            <person name="Gharbi K."/>
            <person name="Hall N."/>
            <person name="Watson M."/>
            <person name="Adriaenssens E.M."/>
            <person name="Foster-Nyarko E."/>
            <person name="Jarju S."/>
            <person name="Secka A."/>
            <person name="Antonio M."/>
            <person name="Oren A."/>
            <person name="Chaudhuri R.R."/>
            <person name="La Ragione R."/>
            <person name="Hildebrand F."/>
            <person name="Pallen M.J."/>
        </authorList>
    </citation>
    <scope>NUCLEOTIDE SEQUENCE</scope>
    <source>
        <strain evidence="8">15467</strain>
    </source>
</reference>
<feature type="transmembrane region" description="Helical" evidence="6">
    <location>
        <begin position="79"/>
        <end position="106"/>
    </location>
</feature>
<dbReference type="Proteomes" id="UP000823635">
    <property type="component" value="Unassembled WGS sequence"/>
</dbReference>
<feature type="transmembrane region" description="Helical" evidence="6">
    <location>
        <begin position="225"/>
        <end position="243"/>
    </location>
</feature>
<protein>
    <submittedName>
        <fullName evidence="8">(Fe-S)-binding protein</fullName>
    </submittedName>
</protein>
<evidence type="ECO:0000256" key="4">
    <source>
        <dbReference type="ARBA" id="ARBA00023004"/>
    </source>
</evidence>
<dbReference type="PANTHER" id="PTHR43255">
    <property type="entry name" value="IRON-SULFUR-BINDING OXIDOREDUCTASE FADF-RELATED-RELATED"/>
    <property type="match status" value="1"/>
</dbReference>
<keyword evidence="2" id="KW-0479">Metal-binding</keyword>
<dbReference type="InterPro" id="IPR017900">
    <property type="entry name" value="4Fe4S_Fe_S_CS"/>
</dbReference>
<dbReference type="InterPro" id="IPR051460">
    <property type="entry name" value="HdrC_iron-sulfur_subunit"/>
</dbReference>
<keyword evidence="1" id="KW-0004">4Fe-4S</keyword>
<dbReference type="PROSITE" id="PS00198">
    <property type="entry name" value="4FE4S_FER_1"/>
    <property type="match status" value="1"/>
</dbReference>
<evidence type="ECO:0000256" key="3">
    <source>
        <dbReference type="ARBA" id="ARBA00023002"/>
    </source>
</evidence>
<evidence type="ECO:0000256" key="1">
    <source>
        <dbReference type="ARBA" id="ARBA00022485"/>
    </source>
</evidence>
<feature type="domain" description="4Fe-4S ferredoxin-type" evidence="7">
    <location>
        <begin position="314"/>
        <end position="345"/>
    </location>
</feature>
<name>A0A9D9DK83_9BACT</name>
<evidence type="ECO:0000313" key="8">
    <source>
        <dbReference type="EMBL" id="MBO8429174.1"/>
    </source>
</evidence>
<reference evidence="8" key="1">
    <citation type="submission" date="2020-10" db="EMBL/GenBank/DDBJ databases">
        <authorList>
            <person name="Gilroy R."/>
        </authorList>
    </citation>
    <scope>NUCLEOTIDE SEQUENCE</scope>
    <source>
        <strain evidence="8">15467</strain>
    </source>
</reference>
<dbReference type="Pfam" id="PF12838">
    <property type="entry name" value="Fer4_7"/>
    <property type="match status" value="1"/>
</dbReference>
<dbReference type="AlphaFoldDB" id="A0A9D9DK83"/>
<dbReference type="PANTHER" id="PTHR43255:SF1">
    <property type="entry name" value="IRON-SULFUR-BINDING OXIDOREDUCTASE FADF-RELATED"/>
    <property type="match status" value="1"/>
</dbReference>
<gene>
    <name evidence="8" type="ORF">IAC68_04495</name>
</gene>
<dbReference type="GO" id="GO:0005886">
    <property type="term" value="C:plasma membrane"/>
    <property type="evidence" value="ECO:0007669"/>
    <property type="project" value="TreeGrafter"/>
</dbReference>
<keyword evidence="6" id="KW-0472">Membrane</keyword>
<dbReference type="GO" id="GO:0046872">
    <property type="term" value="F:metal ion binding"/>
    <property type="evidence" value="ECO:0007669"/>
    <property type="project" value="UniProtKB-KW"/>
</dbReference>
<dbReference type="PROSITE" id="PS51379">
    <property type="entry name" value="4FE4S_FER_2"/>
    <property type="match status" value="2"/>
</dbReference>
<dbReference type="Pfam" id="PF02754">
    <property type="entry name" value="CCG"/>
    <property type="match status" value="2"/>
</dbReference>
<dbReference type="InterPro" id="IPR004017">
    <property type="entry name" value="Cys_rich_dom"/>
</dbReference>
<sequence length="602" mass="68202">MKERIIGGYDNFVIPFMIGIIFLLTYLLIGLIRILKHIPGEDRKKLLFSFVNPKILAKDIRDIIRDCLLHVKIFKRNILLGYMHASIAFGWFMLIVIGHIEVALFVPQRNGSLYYPVFYRFFVSEQNYTLKGAFFFFLMDFFLLVVLSGVGLAMYKRIRSIALGMRRTTKPCFADRVALYCLWSIFPLRLLAEGFTAGISGGSFLTKPVNMLFANFFGNDLNIYPTWWAYSIALGLFFLAMPFSRYMHIPTEVLLIVMRNAGLKVTRPRKGFAEAEIYSCSSCGICLDACPMNVQKKNLKYSSVYFIRFLRRHNTRKINEIADKCLMCGKCVALCPVGVESCNIKMAQRGTVTEKLPYDYSYLEKIESPVMASQEKVLYFAGCMTHLEPAIIKSMKRIFEAAGENYYFADSDGGLCCGRPLMLAGKKEAARELIRKNTELFLASGCKTIVLSCPICLRVFRDEYKLPGIRLLHHTQYINALIKNGRISVSKDETSYVYHDPCELGRGCRIYNEPRNVVMALGELKHAAKERKESICCGGSVGSLTLNFEDRAKITQESLRTLTVESPDKIVTACPLCLKTFSDQSKATPVCDIAQAVAEKMV</sequence>
<feature type="transmembrane region" description="Helical" evidence="6">
    <location>
        <begin position="12"/>
        <end position="35"/>
    </location>
</feature>
<evidence type="ECO:0000256" key="2">
    <source>
        <dbReference type="ARBA" id="ARBA00022723"/>
    </source>
</evidence>
<keyword evidence="6" id="KW-1133">Transmembrane helix</keyword>
<feature type="domain" description="4Fe-4S ferredoxin-type" evidence="7">
    <location>
        <begin position="271"/>
        <end position="300"/>
    </location>
</feature>
<keyword evidence="6" id="KW-0812">Transmembrane</keyword>
<keyword evidence="3" id="KW-0560">Oxidoreductase</keyword>
<dbReference type="EMBL" id="JADINB010000101">
    <property type="protein sequence ID" value="MBO8429174.1"/>
    <property type="molecule type" value="Genomic_DNA"/>
</dbReference>
<evidence type="ECO:0000256" key="5">
    <source>
        <dbReference type="ARBA" id="ARBA00023014"/>
    </source>
</evidence>
<organism evidence="8 9">
    <name type="scientific">Candidatus Egerieousia excrementavium</name>
    <dbReference type="NCBI Taxonomy" id="2840778"/>
    <lineage>
        <taxon>Bacteria</taxon>
        <taxon>Pseudomonadati</taxon>
        <taxon>Bacteroidota</taxon>
        <taxon>Bacteroidia</taxon>
        <taxon>Bacteroidales</taxon>
        <taxon>Candidatus Egerieousia</taxon>
    </lineage>
</organism>
<evidence type="ECO:0000313" key="9">
    <source>
        <dbReference type="Proteomes" id="UP000823635"/>
    </source>
</evidence>
<dbReference type="SUPFAM" id="SSF54862">
    <property type="entry name" value="4Fe-4S ferredoxins"/>
    <property type="match status" value="1"/>
</dbReference>
<proteinExistence type="predicted"/>
<feature type="transmembrane region" description="Helical" evidence="6">
    <location>
        <begin position="133"/>
        <end position="156"/>
    </location>
</feature>
<dbReference type="Gene3D" id="1.20.950.20">
    <property type="entry name" value="Transmembrane di-heme cytochromes, Chain C"/>
    <property type="match status" value="1"/>
</dbReference>
<dbReference type="GO" id="GO:0051539">
    <property type="term" value="F:4 iron, 4 sulfur cluster binding"/>
    <property type="evidence" value="ECO:0007669"/>
    <property type="project" value="UniProtKB-KW"/>
</dbReference>
<dbReference type="Gene3D" id="3.30.70.20">
    <property type="match status" value="1"/>
</dbReference>